<name>A0ACB8CZP0_DERSI</name>
<gene>
    <name evidence="1" type="ORF">HPB49_020887</name>
</gene>
<sequence length="110" mass="12351">MARRRRDSHSFAPGSRTVYPSGPKASLCAALKDEDLRKKSERNLYTDDKTLTVPSAVYEHHFEPHLVRRDYVSVVNSNELQIPRGKPSLAPDAVPTLLPGCPTYLYTTKP</sequence>
<evidence type="ECO:0000313" key="2">
    <source>
        <dbReference type="Proteomes" id="UP000821865"/>
    </source>
</evidence>
<reference evidence="1" key="1">
    <citation type="submission" date="2020-05" db="EMBL/GenBank/DDBJ databases">
        <title>Large-scale comparative analyses of tick genomes elucidate their genetic diversity and vector capacities.</title>
        <authorList>
            <person name="Jia N."/>
            <person name="Wang J."/>
            <person name="Shi W."/>
            <person name="Du L."/>
            <person name="Sun Y."/>
            <person name="Zhan W."/>
            <person name="Jiang J."/>
            <person name="Wang Q."/>
            <person name="Zhang B."/>
            <person name="Ji P."/>
            <person name="Sakyi L.B."/>
            <person name="Cui X."/>
            <person name="Yuan T."/>
            <person name="Jiang B."/>
            <person name="Yang W."/>
            <person name="Lam T.T.-Y."/>
            <person name="Chang Q."/>
            <person name="Ding S."/>
            <person name="Wang X."/>
            <person name="Zhu J."/>
            <person name="Ruan X."/>
            <person name="Zhao L."/>
            <person name="Wei J."/>
            <person name="Que T."/>
            <person name="Du C."/>
            <person name="Cheng J."/>
            <person name="Dai P."/>
            <person name="Han X."/>
            <person name="Huang E."/>
            <person name="Gao Y."/>
            <person name="Liu J."/>
            <person name="Shao H."/>
            <person name="Ye R."/>
            <person name="Li L."/>
            <person name="Wei W."/>
            <person name="Wang X."/>
            <person name="Wang C."/>
            <person name="Yang T."/>
            <person name="Huo Q."/>
            <person name="Li W."/>
            <person name="Guo W."/>
            <person name="Chen H."/>
            <person name="Zhou L."/>
            <person name="Ni X."/>
            <person name="Tian J."/>
            <person name="Zhou Y."/>
            <person name="Sheng Y."/>
            <person name="Liu T."/>
            <person name="Pan Y."/>
            <person name="Xia L."/>
            <person name="Li J."/>
            <person name="Zhao F."/>
            <person name="Cao W."/>
        </authorList>
    </citation>
    <scope>NUCLEOTIDE SEQUENCE</scope>
    <source>
        <strain evidence="1">Dsil-2018</strain>
    </source>
</reference>
<evidence type="ECO:0000313" key="1">
    <source>
        <dbReference type="EMBL" id="KAH7954685.1"/>
    </source>
</evidence>
<accession>A0ACB8CZP0</accession>
<protein>
    <submittedName>
        <fullName evidence="1">Uncharacterized protein</fullName>
    </submittedName>
</protein>
<keyword evidence="2" id="KW-1185">Reference proteome</keyword>
<comment type="caution">
    <text evidence="1">The sequence shown here is derived from an EMBL/GenBank/DDBJ whole genome shotgun (WGS) entry which is preliminary data.</text>
</comment>
<proteinExistence type="predicted"/>
<dbReference type="EMBL" id="CM023473">
    <property type="protein sequence ID" value="KAH7954685.1"/>
    <property type="molecule type" value="Genomic_DNA"/>
</dbReference>
<organism evidence="1 2">
    <name type="scientific">Dermacentor silvarum</name>
    <name type="common">Tick</name>
    <dbReference type="NCBI Taxonomy" id="543639"/>
    <lineage>
        <taxon>Eukaryota</taxon>
        <taxon>Metazoa</taxon>
        <taxon>Ecdysozoa</taxon>
        <taxon>Arthropoda</taxon>
        <taxon>Chelicerata</taxon>
        <taxon>Arachnida</taxon>
        <taxon>Acari</taxon>
        <taxon>Parasitiformes</taxon>
        <taxon>Ixodida</taxon>
        <taxon>Ixodoidea</taxon>
        <taxon>Ixodidae</taxon>
        <taxon>Rhipicephalinae</taxon>
        <taxon>Dermacentor</taxon>
    </lineage>
</organism>
<dbReference type="Proteomes" id="UP000821865">
    <property type="component" value="Chromosome 4"/>
</dbReference>